<name>A0A8H7DPC3_PLEOS</name>
<gene>
    <name evidence="2" type="ORF">PC9H_009546</name>
</gene>
<keyword evidence="3" id="KW-1185">Reference proteome</keyword>
<reference evidence="2" key="1">
    <citation type="submission" date="2019-07" db="EMBL/GenBank/DDBJ databases">
        <authorList>
            <person name="Palmer J.M."/>
        </authorList>
    </citation>
    <scope>NUCLEOTIDE SEQUENCE</scope>
    <source>
        <strain evidence="2">PC9</strain>
    </source>
</reference>
<dbReference type="AlphaFoldDB" id="A0A8H7DPC3"/>
<evidence type="ECO:0000313" key="2">
    <source>
        <dbReference type="EMBL" id="KAF7424240.1"/>
    </source>
</evidence>
<dbReference type="Proteomes" id="UP000623687">
    <property type="component" value="Unassembled WGS sequence"/>
</dbReference>
<feature type="signal peptide" evidence="1">
    <location>
        <begin position="1"/>
        <end position="23"/>
    </location>
</feature>
<evidence type="ECO:0000256" key="1">
    <source>
        <dbReference type="SAM" id="SignalP"/>
    </source>
</evidence>
<protein>
    <recommendedName>
        <fullName evidence="4">Extracellular membrane protein CFEM domain-containing protein</fullName>
    </recommendedName>
</protein>
<dbReference type="EMBL" id="JACETU010000007">
    <property type="protein sequence ID" value="KAF7424240.1"/>
    <property type="molecule type" value="Genomic_DNA"/>
</dbReference>
<organism evidence="2 3">
    <name type="scientific">Pleurotus ostreatus</name>
    <name type="common">Oyster mushroom</name>
    <name type="synonym">White-rot fungus</name>
    <dbReference type="NCBI Taxonomy" id="5322"/>
    <lineage>
        <taxon>Eukaryota</taxon>
        <taxon>Fungi</taxon>
        <taxon>Dikarya</taxon>
        <taxon>Basidiomycota</taxon>
        <taxon>Agaricomycotina</taxon>
        <taxon>Agaricomycetes</taxon>
        <taxon>Agaricomycetidae</taxon>
        <taxon>Agaricales</taxon>
        <taxon>Pleurotineae</taxon>
        <taxon>Pleurotaceae</taxon>
        <taxon>Pleurotus</taxon>
    </lineage>
</organism>
<dbReference type="GeneID" id="59379364"/>
<dbReference type="RefSeq" id="XP_036628434.1">
    <property type="nucleotide sequence ID" value="XM_036779045.1"/>
</dbReference>
<comment type="caution">
    <text evidence="2">The sequence shown here is derived from an EMBL/GenBank/DDBJ whole genome shotgun (WGS) entry which is preliminary data.</text>
</comment>
<evidence type="ECO:0000313" key="3">
    <source>
        <dbReference type="Proteomes" id="UP000623687"/>
    </source>
</evidence>
<keyword evidence="1" id="KW-0732">Signal</keyword>
<evidence type="ECO:0008006" key="4">
    <source>
        <dbReference type="Google" id="ProtNLM"/>
    </source>
</evidence>
<sequence length="158" mass="16168">MIGFSSVVTASLAVLLTSRQVFATPSPLEPSSLHGLLARQFDGELDSSEIPEQCKPACSSIYDAIAKCTSVDCICTDKNAGQITSCLACAVGLEGSEVTVAQAQTGVDQFIASCKAGGADLKSQSVADAQKSNSNGASHTKPAFIGAALAMSALYLFN</sequence>
<proteinExistence type="predicted"/>
<accession>A0A8H7DPC3</accession>
<dbReference type="VEuPathDB" id="FungiDB:PC9H_009546"/>
<dbReference type="OrthoDB" id="4843554at2759"/>
<feature type="chain" id="PRO_5034048984" description="Extracellular membrane protein CFEM domain-containing protein" evidence="1">
    <location>
        <begin position="24"/>
        <end position="158"/>
    </location>
</feature>